<dbReference type="PANTHER" id="PTHR43097:SF5">
    <property type="entry name" value="GLUTAMATE--TRNA LIGASE"/>
    <property type="match status" value="1"/>
</dbReference>
<dbReference type="OrthoDB" id="10250478at2759"/>
<dbReference type="Gene3D" id="2.40.240.10">
    <property type="entry name" value="Ribosomal Protein L25, Chain P"/>
    <property type="match status" value="1"/>
</dbReference>
<dbReference type="InterPro" id="IPR011035">
    <property type="entry name" value="Ribosomal_bL25/Gln-tRNA_synth"/>
</dbReference>
<dbReference type="GO" id="GO:0017102">
    <property type="term" value="C:methionyl glutamyl tRNA synthetase complex"/>
    <property type="evidence" value="ECO:0007669"/>
    <property type="project" value="TreeGrafter"/>
</dbReference>
<dbReference type="Pfam" id="PF20974">
    <property type="entry name" value="tRNA-synt_1c_C2"/>
    <property type="match status" value="1"/>
</dbReference>
<dbReference type="SUPFAM" id="SSF50715">
    <property type="entry name" value="Ribosomal protein L25-like"/>
    <property type="match status" value="1"/>
</dbReference>
<feature type="domain" description="tRNA synthetases class I (E and Q) anti-codon binding" evidence="2">
    <location>
        <begin position="5"/>
        <end position="47"/>
    </location>
</feature>
<keyword evidence="1" id="KW-0648">Protein biosynthesis</keyword>
<comment type="caution">
    <text evidence="3">The sequence shown here is derived from an EMBL/GenBank/DDBJ whole genome shotgun (WGS) entry which is preliminary data.</text>
</comment>
<gene>
    <name evidence="3" type="ORF">PHISCL_11284</name>
</gene>
<accession>A0A3A2YZQ5</accession>
<feature type="non-terminal residue" evidence="3">
    <location>
        <position position="66"/>
    </location>
</feature>
<dbReference type="EMBL" id="MVGC01006207">
    <property type="protein sequence ID" value="RJE16379.1"/>
    <property type="molecule type" value="Genomic_DNA"/>
</dbReference>
<dbReference type="GO" id="GO:0004818">
    <property type="term" value="F:glutamate-tRNA ligase activity"/>
    <property type="evidence" value="ECO:0007669"/>
    <property type="project" value="TreeGrafter"/>
</dbReference>
<evidence type="ECO:0000313" key="3">
    <source>
        <dbReference type="EMBL" id="RJE16379.1"/>
    </source>
</evidence>
<evidence type="ECO:0000259" key="2">
    <source>
        <dbReference type="Pfam" id="PF20974"/>
    </source>
</evidence>
<evidence type="ECO:0000256" key="1">
    <source>
        <dbReference type="ARBA" id="ARBA00022917"/>
    </source>
</evidence>
<evidence type="ECO:0000313" key="4">
    <source>
        <dbReference type="Proteomes" id="UP000266188"/>
    </source>
</evidence>
<dbReference type="GO" id="GO:0005829">
    <property type="term" value="C:cytosol"/>
    <property type="evidence" value="ECO:0007669"/>
    <property type="project" value="TreeGrafter"/>
</dbReference>
<dbReference type="Proteomes" id="UP000266188">
    <property type="component" value="Unassembled WGS sequence"/>
</dbReference>
<name>A0A3A2YZQ5_9EURO</name>
<reference evidence="4" key="1">
    <citation type="submission" date="2017-02" db="EMBL/GenBank/DDBJ databases">
        <authorList>
            <person name="Tafer H."/>
            <person name="Lopandic K."/>
        </authorList>
    </citation>
    <scope>NUCLEOTIDE SEQUENCE [LARGE SCALE GENOMIC DNA]</scope>
    <source>
        <strain evidence="4">CBS 366.77</strain>
    </source>
</reference>
<protein>
    <submittedName>
        <fullName evidence="3">Glutamyl-tRNA synthetase</fullName>
    </submittedName>
</protein>
<dbReference type="AlphaFoldDB" id="A0A3A2YZQ5"/>
<dbReference type="STRING" id="2070753.A0A3A2YZQ5"/>
<keyword evidence="3" id="KW-0030">Aminoacyl-tRNA synthetase</keyword>
<keyword evidence="3" id="KW-0436">Ligase</keyword>
<dbReference type="PANTHER" id="PTHR43097">
    <property type="entry name" value="GLUTAMINE-TRNA LIGASE"/>
    <property type="match status" value="1"/>
</dbReference>
<dbReference type="InterPro" id="IPR049437">
    <property type="entry name" value="tRNA-synt_1c_C2"/>
</dbReference>
<dbReference type="InterPro" id="IPR020056">
    <property type="entry name" value="Rbsml_bL25/Gln-tRNA_synth_N"/>
</dbReference>
<keyword evidence="4" id="KW-1185">Reference proteome</keyword>
<sequence length="66" mass="7541">MQEEDELENVLNAKTEFRDDAVADHNVAELQVGDIIQFDRKGYYRVDRAYSPDQPAILFNIPTGKA</sequence>
<proteinExistence type="predicted"/>
<dbReference type="InterPro" id="IPR050132">
    <property type="entry name" value="Gln/Glu-tRNA_Ligase"/>
</dbReference>
<organism evidence="3 4">
    <name type="scientific">Aspergillus sclerotialis</name>
    <dbReference type="NCBI Taxonomy" id="2070753"/>
    <lineage>
        <taxon>Eukaryota</taxon>
        <taxon>Fungi</taxon>
        <taxon>Dikarya</taxon>
        <taxon>Ascomycota</taxon>
        <taxon>Pezizomycotina</taxon>
        <taxon>Eurotiomycetes</taxon>
        <taxon>Eurotiomycetidae</taxon>
        <taxon>Eurotiales</taxon>
        <taxon>Aspergillaceae</taxon>
        <taxon>Aspergillus</taxon>
        <taxon>Aspergillus subgen. Polypaecilum</taxon>
    </lineage>
</organism>
<dbReference type="GO" id="GO:0006424">
    <property type="term" value="P:glutamyl-tRNA aminoacylation"/>
    <property type="evidence" value="ECO:0007669"/>
    <property type="project" value="TreeGrafter"/>
</dbReference>